<protein>
    <submittedName>
        <fullName evidence="1">Uncharacterized protein</fullName>
    </submittedName>
</protein>
<evidence type="ECO:0000313" key="2">
    <source>
        <dbReference type="Proteomes" id="UP000557566"/>
    </source>
</evidence>
<sequence length="315" mass="36203">MDNPALQPDAEANASWAELDTLSIYQRARRLPRERIIVAPLCWTRLQLDLLGCSFSPPNLAPPGMTMKLASPTDFDRLRLFNSFSASTYWDRDPWDRECTMEGFLGRPDGPLETFHTLFFRFRRRRAIQLPCTCYCIRHECDELHTVRRPVPAVLAHIDYGHIGNIRSEQMIPPCYRKRHYLVHELAAKRVKRLNEADPMHEPYLVALLIALAQEQWWYLPEERRRQLSGVKPKVLYTFKGHPDFVYLYSAHVSSVLLTMFHDPTVTPAIPQSLSIDITAIPFAPYETLPERIMALVLSATSLDSVGSTEDLVAI</sequence>
<keyword evidence="2" id="KW-1185">Reference proteome</keyword>
<gene>
    <name evidence="1" type="ORF">G6O67_006588</name>
</gene>
<accession>A0A8H4LVT9</accession>
<organism evidence="1 2">
    <name type="scientific">Ophiocordyceps sinensis</name>
    <dbReference type="NCBI Taxonomy" id="72228"/>
    <lineage>
        <taxon>Eukaryota</taxon>
        <taxon>Fungi</taxon>
        <taxon>Dikarya</taxon>
        <taxon>Ascomycota</taxon>
        <taxon>Pezizomycotina</taxon>
        <taxon>Sordariomycetes</taxon>
        <taxon>Hypocreomycetidae</taxon>
        <taxon>Hypocreales</taxon>
        <taxon>Ophiocordycipitaceae</taxon>
        <taxon>Ophiocordyceps</taxon>
    </lineage>
</organism>
<reference evidence="1 2" key="1">
    <citation type="journal article" date="2020" name="Genome Biol. Evol.">
        <title>A new high-quality draft genome assembly of the Chinese cordyceps Ophiocordyceps sinensis.</title>
        <authorList>
            <person name="Shu R."/>
            <person name="Zhang J."/>
            <person name="Meng Q."/>
            <person name="Zhang H."/>
            <person name="Zhou G."/>
            <person name="Li M."/>
            <person name="Wu P."/>
            <person name="Zhao Y."/>
            <person name="Chen C."/>
            <person name="Qin Q."/>
        </authorList>
    </citation>
    <scope>NUCLEOTIDE SEQUENCE [LARGE SCALE GENOMIC DNA]</scope>
    <source>
        <strain evidence="1 2">IOZ07</strain>
    </source>
</reference>
<name>A0A8H4LVT9_9HYPO</name>
<proteinExistence type="predicted"/>
<comment type="caution">
    <text evidence="1">The sequence shown here is derived from an EMBL/GenBank/DDBJ whole genome shotgun (WGS) entry which is preliminary data.</text>
</comment>
<dbReference type="OrthoDB" id="4924398at2759"/>
<evidence type="ECO:0000313" key="1">
    <source>
        <dbReference type="EMBL" id="KAF4506509.1"/>
    </source>
</evidence>
<dbReference type="EMBL" id="JAAVMX010000007">
    <property type="protein sequence ID" value="KAF4506509.1"/>
    <property type="molecule type" value="Genomic_DNA"/>
</dbReference>
<dbReference type="Proteomes" id="UP000557566">
    <property type="component" value="Unassembled WGS sequence"/>
</dbReference>
<dbReference type="AlphaFoldDB" id="A0A8H4LVT9"/>